<evidence type="ECO:0000256" key="1">
    <source>
        <dbReference type="ARBA" id="ARBA00010815"/>
    </source>
</evidence>
<sequence>MSDVFADRKSALGRAAETISPAGAAHRAAASAEPLLLKTAQDALRLRNVPRWTRLMLALAARVTHGSLTVTLPDGRALQARGTQPGPDARLDINRHRLAKRLLLGGNLAVGEAYLDGDFDSPDLAVLTEWACRNGELDNTLMGKPWLRLLRRIGFALAANSRRGSRRNIAYHYDLGNDFYARWLDPGMTYSAALWRDEQQTLEQAQTEKYRRLAGEVLRLRPGQRVLEIGCGWGGFASLAAREFGAQVHAVTISREQHDYAQARIQREGLSEQVQIELRDYRDLTRRYDAIASIEMIEAVGEKYWPRYFTQLRERLLPHGRAGIQAIVIADRYFEDYRSTMDFIQAHVFPGGMLLSPQAVQQQATLAGLRVEDAFSFGRDYARTLHLWHRSFEAAWPQIRALDARNKLAFDERFRRMWRYYLAYCEGGFNAGTIDVLQYGFSRSA</sequence>
<dbReference type="RefSeq" id="WP_144258027.1">
    <property type="nucleotide sequence ID" value="NZ_CP041636.1"/>
</dbReference>
<dbReference type="EMBL" id="CP041636">
    <property type="protein sequence ID" value="QDO99031.1"/>
    <property type="molecule type" value="Genomic_DNA"/>
</dbReference>
<keyword evidence="2 7" id="KW-0489">Methyltransferase</keyword>
<evidence type="ECO:0000313" key="8">
    <source>
        <dbReference type="Proteomes" id="UP000317496"/>
    </source>
</evidence>
<dbReference type="GO" id="GO:0032259">
    <property type="term" value="P:methylation"/>
    <property type="evidence" value="ECO:0007669"/>
    <property type="project" value="UniProtKB-KW"/>
</dbReference>
<comment type="similarity">
    <text evidence="1">Belongs to the CFA/CMAS family.</text>
</comment>
<proteinExistence type="inferred from homology"/>
<dbReference type="AlphaFoldDB" id="A0A516H5Q0"/>
<dbReference type="Pfam" id="PF02353">
    <property type="entry name" value="CMAS"/>
    <property type="match status" value="1"/>
</dbReference>
<gene>
    <name evidence="7" type="ORF">FNB15_17925</name>
</gene>
<evidence type="ECO:0000313" key="7">
    <source>
        <dbReference type="EMBL" id="QDO99031.1"/>
    </source>
</evidence>
<name>A0A516H5Q0_9PROT</name>
<keyword evidence="3 7" id="KW-0808">Transferase</keyword>
<keyword evidence="4" id="KW-0949">S-adenosyl-L-methionine</keyword>
<keyword evidence="8" id="KW-1185">Reference proteome</keyword>
<keyword evidence="5" id="KW-0443">Lipid metabolism</keyword>
<dbReference type="GO" id="GO:0008610">
    <property type="term" value="P:lipid biosynthetic process"/>
    <property type="evidence" value="ECO:0007669"/>
    <property type="project" value="InterPro"/>
</dbReference>
<reference evidence="7 8" key="1">
    <citation type="submission" date="2019-07" db="EMBL/GenBank/DDBJ databases">
        <title>Genome sequencing for Ferrovibrio sp. K5.</title>
        <authorList>
            <person name="Park S.-J."/>
        </authorList>
    </citation>
    <scope>NUCLEOTIDE SEQUENCE [LARGE SCALE GENOMIC DNA]</scope>
    <source>
        <strain evidence="7 8">K5</strain>
    </source>
</reference>
<dbReference type="PIRSF" id="PIRSF003085">
    <property type="entry name" value="CMAS"/>
    <property type="match status" value="1"/>
</dbReference>
<dbReference type="Gene3D" id="3.40.50.150">
    <property type="entry name" value="Vaccinia Virus protein VP39"/>
    <property type="match status" value="1"/>
</dbReference>
<dbReference type="GO" id="GO:0008168">
    <property type="term" value="F:methyltransferase activity"/>
    <property type="evidence" value="ECO:0007669"/>
    <property type="project" value="UniProtKB-KW"/>
</dbReference>
<protein>
    <submittedName>
        <fullName evidence="7">Class I SAM-dependent methyltransferase</fullName>
    </submittedName>
</protein>
<dbReference type="PANTHER" id="PTHR43667:SF2">
    <property type="entry name" value="FATTY ACID C-METHYL TRANSFERASE"/>
    <property type="match status" value="1"/>
</dbReference>
<dbReference type="CDD" id="cd02440">
    <property type="entry name" value="AdoMet_MTases"/>
    <property type="match status" value="1"/>
</dbReference>
<dbReference type="InterPro" id="IPR050723">
    <property type="entry name" value="CFA/CMAS"/>
</dbReference>
<organism evidence="7 8">
    <name type="scientific">Ferrovibrio terrae</name>
    <dbReference type="NCBI Taxonomy" id="2594003"/>
    <lineage>
        <taxon>Bacteria</taxon>
        <taxon>Pseudomonadati</taxon>
        <taxon>Pseudomonadota</taxon>
        <taxon>Alphaproteobacteria</taxon>
        <taxon>Rhodospirillales</taxon>
        <taxon>Rhodospirillaceae</taxon>
        <taxon>Ferrovibrio</taxon>
    </lineage>
</organism>
<evidence type="ECO:0000256" key="2">
    <source>
        <dbReference type="ARBA" id="ARBA00022603"/>
    </source>
</evidence>
<evidence type="ECO:0000256" key="5">
    <source>
        <dbReference type="ARBA" id="ARBA00023098"/>
    </source>
</evidence>
<dbReference type="PANTHER" id="PTHR43667">
    <property type="entry name" value="CYCLOPROPANE-FATTY-ACYL-PHOSPHOLIPID SYNTHASE"/>
    <property type="match status" value="1"/>
</dbReference>
<dbReference type="OrthoDB" id="9782855at2"/>
<feature type="active site" evidence="6">
    <location>
        <position position="425"/>
    </location>
</feature>
<dbReference type="Proteomes" id="UP000317496">
    <property type="component" value="Chromosome"/>
</dbReference>
<dbReference type="InterPro" id="IPR003333">
    <property type="entry name" value="CMAS"/>
</dbReference>
<evidence type="ECO:0000256" key="6">
    <source>
        <dbReference type="PIRSR" id="PIRSR003085-1"/>
    </source>
</evidence>
<dbReference type="InterPro" id="IPR029063">
    <property type="entry name" value="SAM-dependent_MTases_sf"/>
</dbReference>
<evidence type="ECO:0000256" key="4">
    <source>
        <dbReference type="ARBA" id="ARBA00022691"/>
    </source>
</evidence>
<dbReference type="KEGG" id="fer:FNB15_17925"/>
<accession>A0A516H5Q0</accession>
<dbReference type="SUPFAM" id="SSF53335">
    <property type="entry name" value="S-adenosyl-L-methionine-dependent methyltransferases"/>
    <property type="match status" value="1"/>
</dbReference>
<evidence type="ECO:0000256" key="3">
    <source>
        <dbReference type="ARBA" id="ARBA00022679"/>
    </source>
</evidence>